<dbReference type="InterPro" id="IPR052081">
    <property type="entry name" value="Dispatched_Hh_regulator"/>
</dbReference>
<gene>
    <name evidence="8" type="primary">disp_5</name>
    <name evidence="8" type="ORF">c0_g1_i3</name>
</gene>
<evidence type="ECO:0000256" key="1">
    <source>
        <dbReference type="ARBA" id="ARBA00004141"/>
    </source>
</evidence>
<comment type="subcellular location">
    <subcellularLocation>
        <location evidence="1">Membrane</location>
        <topology evidence="1">Multi-pass membrane protein</topology>
    </subcellularLocation>
</comment>
<sequence>MHWYYNFLVRRPYLMVLAVAVLCIACITVSVTMNSIPDFSDPTLGFETRGTALGKRLSAWNNLIQETGPSGSLVTDPNDLLFYNKNNYHHLKNMRKHQRHNRTHKRKNRKKAQKPKTP</sequence>
<evidence type="ECO:0000256" key="7">
    <source>
        <dbReference type="SAM" id="Phobius"/>
    </source>
</evidence>
<evidence type="ECO:0000256" key="5">
    <source>
        <dbReference type="ARBA" id="ARBA00023180"/>
    </source>
</evidence>
<dbReference type="GO" id="GO:0022857">
    <property type="term" value="F:transmembrane transporter activity"/>
    <property type="evidence" value="ECO:0007669"/>
    <property type="project" value="TreeGrafter"/>
</dbReference>
<dbReference type="GO" id="GO:0007224">
    <property type="term" value="P:smoothened signaling pathway"/>
    <property type="evidence" value="ECO:0007669"/>
    <property type="project" value="TreeGrafter"/>
</dbReference>
<dbReference type="PANTHER" id="PTHR45951:SF3">
    <property type="entry name" value="PROTEIN DISPATCHED"/>
    <property type="match status" value="1"/>
</dbReference>
<dbReference type="GO" id="GO:0016020">
    <property type="term" value="C:membrane"/>
    <property type="evidence" value="ECO:0007669"/>
    <property type="project" value="UniProtKB-SubCell"/>
</dbReference>
<keyword evidence="2 7" id="KW-0812">Transmembrane</keyword>
<keyword evidence="3 7" id="KW-1133">Transmembrane helix</keyword>
<evidence type="ECO:0000256" key="3">
    <source>
        <dbReference type="ARBA" id="ARBA00022989"/>
    </source>
</evidence>
<organism evidence="8">
    <name type="scientific">Bactrocera latifrons</name>
    <name type="common">Malaysian fruit fly</name>
    <name type="synonym">Chaetodacus latifrons</name>
    <dbReference type="NCBI Taxonomy" id="174628"/>
    <lineage>
        <taxon>Eukaryota</taxon>
        <taxon>Metazoa</taxon>
        <taxon>Ecdysozoa</taxon>
        <taxon>Arthropoda</taxon>
        <taxon>Hexapoda</taxon>
        <taxon>Insecta</taxon>
        <taxon>Pterygota</taxon>
        <taxon>Neoptera</taxon>
        <taxon>Endopterygota</taxon>
        <taxon>Diptera</taxon>
        <taxon>Brachycera</taxon>
        <taxon>Muscomorpha</taxon>
        <taxon>Tephritoidea</taxon>
        <taxon>Tephritidae</taxon>
        <taxon>Bactrocera</taxon>
        <taxon>Bactrocera</taxon>
    </lineage>
</organism>
<evidence type="ECO:0000256" key="6">
    <source>
        <dbReference type="SAM" id="MobiDB-lite"/>
    </source>
</evidence>
<reference evidence="8" key="1">
    <citation type="submission" date="2015-06" db="EMBL/GenBank/DDBJ databases">
        <authorList>
            <person name="Hoefler B.C."/>
            <person name="Straight P.D."/>
        </authorList>
    </citation>
    <scope>NUCLEOTIDE SEQUENCE</scope>
</reference>
<dbReference type="OrthoDB" id="193905at2759"/>
<feature type="transmembrane region" description="Helical" evidence="7">
    <location>
        <begin position="12"/>
        <end position="33"/>
    </location>
</feature>
<dbReference type="EMBL" id="GDHF01022108">
    <property type="protein sequence ID" value="JAI30206.1"/>
    <property type="molecule type" value="Transcribed_RNA"/>
</dbReference>
<keyword evidence="5" id="KW-0325">Glycoprotein</keyword>
<evidence type="ECO:0000256" key="4">
    <source>
        <dbReference type="ARBA" id="ARBA00023136"/>
    </source>
</evidence>
<protein>
    <submittedName>
        <fullName evidence="8">Protein dispatched</fullName>
    </submittedName>
</protein>
<evidence type="ECO:0000256" key="2">
    <source>
        <dbReference type="ARBA" id="ARBA00022692"/>
    </source>
</evidence>
<feature type="region of interest" description="Disordered" evidence="6">
    <location>
        <begin position="92"/>
        <end position="118"/>
    </location>
</feature>
<proteinExistence type="predicted"/>
<name>A0A0K8UUE4_BACLA</name>
<dbReference type="AlphaFoldDB" id="A0A0K8UUE4"/>
<dbReference type="PANTHER" id="PTHR45951">
    <property type="entry name" value="PROTEIN DISPATCHED-RELATED"/>
    <property type="match status" value="1"/>
</dbReference>
<accession>A0A0K8UUE4</accession>
<evidence type="ECO:0000313" key="8">
    <source>
        <dbReference type="EMBL" id="JAI30206.1"/>
    </source>
</evidence>
<keyword evidence="4 7" id="KW-0472">Membrane</keyword>